<keyword evidence="3" id="KW-0269">Exonuclease</keyword>
<evidence type="ECO:0000313" key="6">
    <source>
        <dbReference type="RefSeq" id="XP_026747965.1"/>
    </source>
</evidence>
<dbReference type="Gene3D" id="3.60.15.10">
    <property type="entry name" value="Ribonuclease Z/Hydroxyacylglutathione hydrolase-like"/>
    <property type="match status" value="1"/>
</dbReference>
<organism evidence="5 6">
    <name type="scientific">Trichoplusia ni</name>
    <name type="common">Cabbage looper</name>
    <dbReference type="NCBI Taxonomy" id="7111"/>
    <lineage>
        <taxon>Eukaryota</taxon>
        <taxon>Metazoa</taxon>
        <taxon>Ecdysozoa</taxon>
        <taxon>Arthropoda</taxon>
        <taxon>Hexapoda</taxon>
        <taxon>Insecta</taxon>
        <taxon>Pterygota</taxon>
        <taxon>Neoptera</taxon>
        <taxon>Endopterygota</taxon>
        <taxon>Lepidoptera</taxon>
        <taxon>Glossata</taxon>
        <taxon>Ditrysia</taxon>
        <taxon>Noctuoidea</taxon>
        <taxon>Noctuidae</taxon>
        <taxon>Plusiinae</taxon>
        <taxon>Trichoplusia</taxon>
    </lineage>
</organism>
<dbReference type="GO" id="GO:0035312">
    <property type="term" value="F:5'-3' DNA exonuclease activity"/>
    <property type="evidence" value="ECO:0007669"/>
    <property type="project" value="TreeGrafter"/>
</dbReference>
<keyword evidence="1" id="KW-0540">Nuclease</keyword>
<accession>A0A7E5X416</accession>
<dbReference type="KEGG" id="tnl:113508951"/>
<dbReference type="InterPro" id="IPR036866">
    <property type="entry name" value="RibonucZ/Hydroxyglut_hydro"/>
</dbReference>
<gene>
    <name evidence="6" type="primary">LOC113508951</name>
</gene>
<dbReference type="InParanoid" id="A0A7E5X416"/>
<dbReference type="GeneID" id="113508951"/>
<dbReference type="GO" id="GO:0036297">
    <property type="term" value="P:interstrand cross-link repair"/>
    <property type="evidence" value="ECO:0007669"/>
    <property type="project" value="TreeGrafter"/>
</dbReference>
<dbReference type="GO" id="GO:0006303">
    <property type="term" value="P:double-strand break repair via nonhomologous end joining"/>
    <property type="evidence" value="ECO:0007669"/>
    <property type="project" value="TreeGrafter"/>
</dbReference>
<dbReference type="GO" id="GO:0000723">
    <property type="term" value="P:telomere maintenance"/>
    <property type="evidence" value="ECO:0007669"/>
    <property type="project" value="TreeGrafter"/>
</dbReference>
<name>A0A7E5X416_TRINI</name>
<evidence type="ECO:0000256" key="3">
    <source>
        <dbReference type="ARBA" id="ARBA00022839"/>
    </source>
</evidence>
<dbReference type="InterPro" id="IPR001279">
    <property type="entry name" value="Metallo-B-lactamas"/>
</dbReference>
<sequence length="377" mass="43858">MNSCCSKSAFCGHIEEIPFIHVDNFEDGTKSAYFLSHYHSDHVCGLNANQFYARLKKNNAFVYASAVTVAIIRENCSLLSPYLKVLDLGKNTIIIKDNESTIYLNVTTLPAGHSFGSTMFLFEYNNKNILYTGDFRLSKNTVMKYKHFHFNGEPIQLDVLYVDTTFQDVPSFPTRSDVVRNVVLHVKNWLNLSDSHRVIMLTSANYGYEYICNEIYKQTKLKTFVGSYMNVYRHFPKEIYGVTEDSSARLYLRSKYGYKSEENPLELTIYFSALKWGEKINLNEDFITYNNNKIEICFSTHCGRDELLFFINYFKPKKIVGFPQDFYVDDNFLDCNTDVTEDRVKVEPKKRKKELKDESVTVGKRVNKSEIEDAFNW</sequence>
<dbReference type="PANTHER" id="PTHR23240">
    <property type="entry name" value="DNA CROSS-LINK REPAIR PROTEIN PSO2/SNM1-RELATED"/>
    <property type="match status" value="1"/>
</dbReference>
<dbReference type="PANTHER" id="PTHR23240:SF8">
    <property type="entry name" value="PROTEIN ARTEMIS"/>
    <property type="match status" value="1"/>
</dbReference>
<dbReference type="GO" id="GO:0031123">
    <property type="term" value="P:RNA 3'-end processing"/>
    <property type="evidence" value="ECO:0007669"/>
    <property type="project" value="UniProtKB-ARBA"/>
</dbReference>
<keyword evidence="2" id="KW-0378">Hydrolase</keyword>
<protein>
    <submittedName>
        <fullName evidence="6">Protein artemis-like</fullName>
    </submittedName>
</protein>
<dbReference type="AlphaFoldDB" id="A0A7E5X416"/>
<evidence type="ECO:0000256" key="2">
    <source>
        <dbReference type="ARBA" id="ARBA00022801"/>
    </source>
</evidence>
<dbReference type="SUPFAM" id="SSF56281">
    <property type="entry name" value="Metallo-hydrolase/oxidoreductase"/>
    <property type="match status" value="1"/>
</dbReference>
<evidence type="ECO:0000256" key="1">
    <source>
        <dbReference type="ARBA" id="ARBA00022722"/>
    </source>
</evidence>
<keyword evidence="5" id="KW-1185">Reference proteome</keyword>
<dbReference type="Gene3D" id="3.40.50.12650">
    <property type="match status" value="1"/>
</dbReference>
<reference evidence="6" key="1">
    <citation type="submission" date="2025-08" db="UniProtKB">
        <authorList>
            <consortium name="RefSeq"/>
        </authorList>
    </citation>
    <scope>IDENTIFICATION</scope>
</reference>
<dbReference type="OrthoDB" id="262529at2759"/>
<dbReference type="Proteomes" id="UP000322000">
    <property type="component" value="Chromosome 3"/>
</dbReference>
<dbReference type="RefSeq" id="XP_026747965.1">
    <property type="nucleotide sequence ID" value="XM_026892164.1"/>
</dbReference>
<proteinExistence type="predicted"/>
<feature type="domain" description="Metallo-beta-lactamase" evidence="4">
    <location>
        <begin position="34"/>
        <end position="146"/>
    </location>
</feature>
<evidence type="ECO:0000259" key="4">
    <source>
        <dbReference type="Pfam" id="PF00753"/>
    </source>
</evidence>
<dbReference type="GO" id="GO:0003684">
    <property type="term" value="F:damaged DNA binding"/>
    <property type="evidence" value="ECO:0007669"/>
    <property type="project" value="TreeGrafter"/>
</dbReference>
<dbReference type="Pfam" id="PF00753">
    <property type="entry name" value="Lactamase_B"/>
    <property type="match status" value="1"/>
</dbReference>
<evidence type="ECO:0000313" key="5">
    <source>
        <dbReference type="Proteomes" id="UP000322000"/>
    </source>
</evidence>